<sequence>MNHQSTDKKSNETKKAEQLIDKDIPDVDENTDHKSSHHQEPKPFRPDENVDNQKAEESPSSPGHNTSIKETPIPGAQLTKEKKKHKDNIDQKSAKADPKGSE</sequence>
<feature type="compositionally biased region" description="Basic and acidic residues" evidence="1">
    <location>
        <begin position="87"/>
        <end position="102"/>
    </location>
</feature>
<accession>A0A7Y6VAZ4</accession>
<protein>
    <submittedName>
        <fullName evidence="2">Uncharacterized protein</fullName>
    </submittedName>
</protein>
<dbReference type="RefSeq" id="WP_176305047.1">
    <property type="nucleotide sequence ID" value="NZ_JABWCV010000046.1"/>
</dbReference>
<keyword evidence="3" id="KW-1185">Reference proteome</keyword>
<evidence type="ECO:0000313" key="3">
    <source>
        <dbReference type="Proteomes" id="UP000589984"/>
    </source>
</evidence>
<evidence type="ECO:0000256" key="1">
    <source>
        <dbReference type="SAM" id="MobiDB-lite"/>
    </source>
</evidence>
<organism evidence="2 3">
    <name type="scientific">Vreelandella maris</name>
    <dbReference type="NCBI Taxonomy" id="2729617"/>
    <lineage>
        <taxon>Bacteria</taxon>
        <taxon>Pseudomonadati</taxon>
        <taxon>Pseudomonadota</taxon>
        <taxon>Gammaproteobacteria</taxon>
        <taxon>Oceanospirillales</taxon>
        <taxon>Halomonadaceae</taxon>
        <taxon>Vreelandella</taxon>
    </lineage>
</organism>
<gene>
    <name evidence="2" type="ORF">HUO07_20780</name>
</gene>
<dbReference type="EMBL" id="JABWCV010000046">
    <property type="protein sequence ID" value="NVF16557.1"/>
    <property type="molecule type" value="Genomic_DNA"/>
</dbReference>
<dbReference type="AlphaFoldDB" id="A0A7Y6VAZ4"/>
<proteinExistence type="predicted"/>
<name>A0A7Y6VAZ4_9GAMM</name>
<feature type="region of interest" description="Disordered" evidence="1">
    <location>
        <begin position="1"/>
        <end position="102"/>
    </location>
</feature>
<feature type="compositionally biased region" description="Basic and acidic residues" evidence="1">
    <location>
        <begin position="1"/>
        <end position="57"/>
    </location>
</feature>
<feature type="compositionally biased region" description="Polar residues" evidence="1">
    <location>
        <begin position="58"/>
        <end position="69"/>
    </location>
</feature>
<comment type="caution">
    <text evidence="2">The sequence shown here is derived from an EMBL/GenBank/DDBJ whole genome shotgun (WGS) entry which is preliminary data.</text>
</comment>
<evidence type="ECO:0000313" key="2">
    <source>
        <dbReference type="EMBL" id="NVF16557.1"/>
    </source>
</evidence>
<reference evidence="2 3" key="1">
    <citation type="submission" date="2020-06" db="EMBL/GenBank/DDBJ databases">
        <title>Halomonas sp. QX-1 draft genome sequence.</title>
        <authorList>
            <person name="Qiu X."/>
        </authorList>
    </citation>
    <scope>NUCLEOTIDE SEQUENCE [LARGE SCALE GENOMIC DNA]</scope>
    <source>
        <strain evidence="2 3">QX-1</strain>
    </source>
</reference>
<dbReference type="Proteomes" id="UP000589984">
    <property type="component" value="Unassembled WGS sequence"/>
</dbReference>